<accession>A0A2W5H5L4</accession>
<dbReference type="PRINTS" id="PR00032">
    <property type="entry name" value="HTHARAC"/>
</dbReference>
<sequence>MIRESSMPIYDREQRSHYMSETVMPPSTLFEERINGYSVLEEDIVLVINEKEIAKTEILVPGLQFSHFVYQEKFDDIIRTSSDQSYFSMIYSLGPSLEVEIDNNTSFGIGQFQYGMLFMGAHDSHFRINAKKGDEIIVFNFSLSHFEKFIPHHHVFHAQYNAAKVLGKTECLNKDNVQMSHHLRQLLNEIIESEHVANYKFLHLKSKVIELLLQQFIALETEPQAKIPLSTSNMEKMYEARDIIMSNLSRPCSLMDLAKQVGTNECYLKKQFKQVFGNTVYGFLHEKRMEKSRELLQEEQTKISEVAKSIGYKHGSHFAAAFKKYFGFLPNELRIFFPTLLSLLVDFQEVLLVEEIGLVV</sequence>
<organism evidence="5 6">
    <name type="scientific">Pseudopedobacter saltans</name>
    <dbReference type="NCBI Taxonomy" id="151895"/>
    <lineage>
        <taxon>Bacteria</taxon>
        <taxon>Pseudomonadati</taxon>
        <taxon>Bacteroidota</taxon>
        <taxon>Sphingobacteriia</taxon>
        <taxon>Sphingobacteriales</taxon>
        <taxon>Sphingobacteriaceae</taxon>
        <taxon>Pseudopedobacter</taxon>
    </lineage>
</organism>
<feature type="domain" description="HTH araC/xylS-type" evidence="4">
    <location>
        <begin position="238"/>
        <end position="336"/>
    </location>
</feature>
<dbReference type="InterPro" id="IPR009057">
    <property type="entry name" value="Homeodomain-like_sf"/>
</dbReference>
<dbReference type="PANTHER" id="PTHR47893">
    <property type="entry name" value="REGULATORY PROTEIN PCHR"/>
    <property type="match status" value="1"/>
</dbReference>
<dbReference type="InterPro" id="IPR053142">
    <property type="entry name" value="PchR_regulatory_protein"/>
</dbReference>
<evidence type="ECO:0000313" key="5">
    <source>
        <dbReference type="EMBL" id="PZP50842.1"/>
    </source>
</evidence>
<gene>
    <name evidence="5" type="ORF">DI598_04620</name>
</gene>
<dbReference type="PROSITE" id="PS01124">
    <property type="entry name" value="HTH_ARAC_FAMILY_2"/>
    <property type="match status" value="1"/>
</dbReference>
<evidence type="ECO:0000259" key="4">
    <source>
        <dbReference type="PROSITE" id="PS01124"/>
    </source>
</evidence>
<dbReference type="SMART" id="SM00342">
    <property type="entry name" value="HTH_ARAC"/>
    <property type="match status" value="1"/>
</dbReference>
<keyword evidence="1" id="KW-0805">Transcription regulation</keyword>
<dbReference type="Gene3D" id="1.10.10.60">
    <property type="entry name" value="Homeodomain-like"/>
    <property type="match status" value="1"/>
</dbReference>
<dbReference type="EMBL" id="QFOI01000051">
    <property type="protein sequence ID" value="PZP50842.1"/>
    <property type="molecule type" value="Genomic_DNA"/>
</dbReference>
<evidence type="ECO:0000256" key="3">
    <source>
        <dbReference type="ARBA" id="ARBA00023163"/>
    </source>
</evidence>
<dbReference type="PANTHER" id="PTHR47893:SF1">
    <property type="entry name" value="REGULATORY PROTEIN PCHR"/>
    <property type="match status" value="1"/>
</dbReference>
<dbReference type="SUPFAM" id="SSF46689">
    <property type="entry name" value="Homeodomain-like"/>
    <property type="match status" value="2"/>
</dbReference>
<evidence type="ECO:0000256" key="2">
    <source>
        <dbReference type="ARBA" id="ARBA00023125"/>
    </source>
</evidence>
<protein>
    <recommendedName>
        <fullName evidence="4">HTH araC/xylS-type domain-containing protein</fullName>
    </recommendedName>
</protein>
<keyword evidence="2" id="KW-0238">DNA-binding</keyword>
<comment type="caution">
    <text evidence="5">The sequence shown here is derived from an EMBL/GenBank/DDBJ whole genome shotgun (WGS) entry which is preliminary data.</text>
</comment>
<dbReference type="Proteomes" id="UP000249645">
    <property type="component" value="Unassembled WGS sequence"/>
</dbReference>
<dbReference type="GO" id="GO:0003700">
    <property type="term" value="F:DNA-binding transcription factor activity"/>
    <property type="evidence" value="ECO:0007669"/>
    <property type="project" value="InterPro"/>
</dbReference>
<dbReference type="GO" id="GO:0043565">
    <property type="term" value="F:sequence-specific DNA binding"/>
    <property type="evidence" value="ECO:0007669"/>
    <property type="project" value="InterPro"/>
</dbReference>
<proteinExistence type="predicted"/>
<name>A0A2W5H5L4_9SPHI</name>
<dbReference type="AlphaFoldDB" id="A0A2W5H5L4"/>
<evidence type="ECO:0000313" key="6">
    <source>
        <dbReference type="Proteomes" id="UP000249645"/>
    </source>
</evidence>
<dbReference type="InterPro" id="IPR018060">
    <property type="entry name" value="HTH_AraC"/>
</dbReference>
<reference evidence="5 6" key="1">
    <citation type="submission" date="2017-11" db="EMBL/GenBank/DDBJ databases">
        <title>Infants hospitalized years apart are colonized by the same room-sourced microbial strains.</title>
        <authorList>
            <person name="Brooks B."/>
            <person name="Olm M.R."/>
            <person name="Firek B.A."/>
            <person name="Baker R."/>
            <person name="Thomas B.C."/>
            <person name="Morowitz M.J."/>
            <person name="Banfield J.F."/>
        </authorList>
    </citation>
    <scope>NUCLEOTIDE SEQUENCE [LARGE SCALE GENOMIC DNA]</scope>
    <source>
        <strain evidence="5">S2_009_000_R2_76</strain>
    </source>
</reference>
<dbReference type="InterPro" id="IPR020449">
    <property type="entry name" value="Tscrpt_reg_AraC-type_HTH"/>
</dbReference>
<dbReference type="Pfam" id="PF12833">
    <property type="entry name" value="HTH_18"/>
    <property type="match status" value="1"/>
</dbReference>
<keyword evidence="3" id="KW-0804">Transcription</keyword>
<evidence type="ECO:0000256" key="1">
    <source>
        <dbReference type="ARBA" id="ARBA00023015"/>
    </source>
</evidence>